<dbReference type="RefSeq" id="WP_040363732.1">
    <property type="nucleotide sequence ID" value="NZ_JOPB01000003.1"/>
</dbReference>
<reference evidence="2" key="1">
    <citation type="submission" date="2014-06" db="EMBL/GenBank/DDBJ databases">
        <authorList>
            <person name="Winans N.J."/>
            <person name="Newell P.D."/>
            <person name="Douglas A.E."/>
        </authorList>
    </citation>
    <scope>NUCLEOTIDE SEQUENCE [LARGE SCALE GENOMIC DNA]</scope>
    <source>
        <strain evidence="2">DmL_052</strain>
    </source>
</reference>
<name>A0A251ZWH3_9PROT</name>
<dbReference type="Pfam" id="PF02620">
    <property type="entry name" value="YceD"/>
    <property type="match status" value="1"/>
</dbReference>
<proteinExistence type="predicted"/>
<comment type="caution">
    <text evidence="1">The sequence shown here is derived from an EMBL/GenBank/DDBJ whole genome shotgun (WGS) entry which is preliminary data.</text>
</comment>
<dbReference type="AlphaFoldDB" id="A0A251ZWH3"/>
<accession>A0A251ZWH3</accession>
<dbReference type="InterPro" id="IPR003772">
    <property type="entry name" value="YceD"/>
</dbReference>
<gene>
    <name evidence="1" type="ORF">HK18_06310</name>
</gene>
<organism evidence="1 2">
    <name type="scientific">Commensalibacter intestini</name>
    <dbReference type="NCBI Taxonomy" id="479936"/>
    <lineage>
        <taxon>Bacteria</taxon>
        <taxon>Pseudomonadati</taxon>
        <taxon>Pseudomonadota</taxon>
        <taxon>Alphaproteobacteria</taxon>
        <taxon>Acetobacterales</taxon>
        <taxon>Acetobacteraceae</taxon>
    </lineage>
</organism>
<dbReference type="EMBL" id="JOPB01000003">
    <property type="protein sequence ID" value="OUI78992.1"/>
    <property type="molecule type" value="Genomic_DNA"/>
</dbReference>
<keyword evidence="2" id="KW-1185">Reference proteome</keyword>
<evidence type="ECO:0000313" key="1">
    <source>
        <dbReference type="EMBL" id="OUI78992.1"/>
    </source>
</evidence>
<evidence type="ECO:0008006" key="3">
    <source>
        <dbReference type="Google" id="ProtNLM"/>
    </source>
</evidence>
<evidence type="ECO:0000313" key="2">
    <source>
        <dbReference type="Proteomes" id="UP000194946"/>
    </source>
</evidence>
<sequence length="182" mass="20927">MKACCEFSRKIQLNQIQKKPLTIKIEANEEEKKALSERFSIPEIHSLLCTYQLKYFHGRQVRAVGEMKAIITQNCVVSLEDFVVTIDESFELLFMSSDKISGELEEIDDPDVIPYENEVIDLGEVTAEQLALFVDPYPHKDGTDNKLILNENDIKITDEKDVKENPFKVLEQLKNFGSDKKK</sequence>
<protein>
    <recommendedName>
        <fullName evidence="3">DUF177 domain-containing protein</fullName>
    </recommendedName>
</protein>
<dbReference type="Proteomes" id="UP000194946">
    <property type="component" value="Unassembled WGS sequence"/>
</dbReference>